<protein>
    <submittedName>
        <fullName evidence="1">Putative mitochondrial protein</fullName>
    </submittedName>
</protein>
<dbReference type="EMBL" id="SSTD01011970">
    <property type="protein sequence ID" value="TYK09332.1"/>
    <property type="molecule type" value="Genomic_DNA"/>
</dbReference>
<name>A0A5D3CDI4_CUCMM</name>
<reference evidence="1 2" key="1">
    <citation type="submission" date="2019-08" db="EMBL/GenBank/DDBJ databases">
        <title>Draft genome sequences of two oriental melons (Cucumis melo L. var makuwa).</title>
        <authorList>
            <person name="Kwon S.-Y."/>
        </authorList>
    </citation>
    <scope>NUCLEOTIDE SEQUENCE [LARGE SCALE GENOMIC DNA]</scope>
    <source>
        <strain evidence="2">cv. Chang Bougi</strain>
        <tissue evidence="1">Leaf</tissue>
    </source>
</reference>
<gene>
    <name evidence="1" type="ORF">E5676_scaffold249G00110</name>
</gene>
<organism evidence="1 2">
    <name type="scientific">Cucumis melo var. makuwa</name>
    <name type="common">Oriental melon</name>
    <dbReference type="NCBI Taxonomy" id="1194695"/>
    <lineage>
        <taxon>Eukaryota</taxon>
        <taxon>Viridiplantae</taxon>
        <taxon>Streptophyta</taxon>
        <taxon>Embryophyta</taxon>
        <taxon>Tracheophyta</taxon>
        <taxon>Spermatophyta</taxon>
        <taxon>Magnoliopsida</taxon>
        <taxon>eudicotyledons</taxon>
        <taxon>Gunneridae</taxon>
        <taxon>Pentapetalae</taxon>
        <taxon>rosids</taxon>
        <taxon>fabids</taxon>
        <taxon>Cucurbitales</taxon>
        <taxon>Cucurbitaceae</taxon>
        <taxon>Benincaseae</taxon>
        <taxon>Cucumis</taxon>
    </lineage>
</organism>
<evidence type="ECO:0000313" key="2">
    <source>
        <dbReference type="Proteomes" id="UP000321947"/>
    </source>
</evidence>
<sequence length="84" mass="9523">MEVARSKEGISLSRRKYTLDLLLETDMTGCKPTDTPIKLNAKLGNSVDKVPVDKEKYQSLAPYKEHVEAINRILQYLKMTLVKG</sequence>
<dbReference type="AlphaFoldDB" id="A0A5D3CDI4"/>
<accession>A0A5D3CDI4</accession>
<proteinExistence type="predicted"/>
<comment type="caution">
    <text evidence="1">The sequence shown here is derived from an EMBL/GenBank/DDBJ whole genome shotgun (WGS) entry which is preliminary data.</text>
</comment>
<dbReference type="Proteomes" id="UP000321947">
    <property type="component" value="Unassembled WGS sequence"/>
</dbReference>
<evidence type="ECO:0000313" key="1">
    <source>
        <dbReference type="EMBL" id="TYK09332.1"/>
    </source>
</evidence>